<name>A0A9J5YG75_SOLCO</name>
<dbReference type="EMBL" id="JACXVP010000006">
    <property type="protein sequence ID" value="KAG5599731.1"/>
    <property type="molecule type" value="Genomic_DNA"/>
</dbReference>
<comment type="caution">
    <text evidence="1">The sequence shown here is derived from an EMBL/GenBank/DDBJ whole genome shotgun (WGS) entry which is preliminary data.</text>
</comment>
<reference evidence="1 2" key="1">
    <citation type="submission" date="2020-09" db="EMBL/GenBank/DDBJ databases">
        <title>De no assembly of potato wild relative species, Solanum commersonii.</title>
        <authorList>
            <person name="Cho K."/>
        </authorList>
    </citation>
    <scope>NUCLEOTIDE SEQUENCE [LARGE SCALE GENOMIC DNA]</scope>
    <source>
        <strain evidence="1">LZ3.2</strain>
        <tissue evidence="1">Leaf</tissue>
    </source>
</reference>
<organism evidence="1 2">
    <name type="scientific">Solanum commersonii</name>
    <name type="common">Commerson's wild potato</name>
    <name type="synonym">Commerson's nightshade</name>
    <dbReference type="NCBI Taxonomy" id="4109"/>
    <lineage>
        <taxon>Eukaryota</taxon>
        <taxon>Viridiplantae</taxon>
        <taxon>Streptophyta</taxon>
        <taxon>Embryophyta</taxon>
        <taxon>Tracheophyta</taxon>
        <taxon>Spermatophyta</taxon>
        <taxon>Magnoliopsida</taxon>
        <taxon>eudicotyledons</taxon>
        <taxon>Gunneridae</taxon>
        <taxon>Pentapetalae</taxon>
        <taxon>asterids</taxon>
        <taxon>lamiids</taxon>
        <taxon>Solanales</taxon>
        <taxon>Solanaceae</taxon>
        <taxon>Solanoideae</taxon>
        <taxon>Solaneae</taxon>
        <taxon>Solanum</taxon>
    </lineage>
</organism>
<evidence type="ECO:0000313" key="1">
    <source>
        <dbReference type="EMBL" id="KAG5599731.1"/>
    </source>
</evidence>
<dbReference type="AlphaFoldDB" id="A0A9J5YG75"/>
<gene>
    <name evidence="1" type="ORF">H5410_031101</name>
</gene>
<keyword evidence="2" id="KW-1185">Reference proteome</keyword>
<accession>A0A9J5YG75</accession>
<proteinExistence type="predicted"/>
<feature type="non-terminal residue" evidence="1">
    <location>
        <position position="68"/>
    </location>
</feature>
<protein>
    <submittedName>
        <fullName evidence="1">Uncharacterized protein</fullName>
    </submittedName>
</protein>
<dbReference type="Proteomes" id="UP000824120">
    <property type="component" value="Chromosome 6"/>
</dbReference>
<evidence type="ECO:0000313" key="2">
    <source>
        <dbReference type="Proteomes" id="UP000824120"/>
    </source>
</evidence>
<sequence length="68" mass="7766">MQRSLSQGRTQCMLSPIDLPIKKVFSRLVMGLNAKGGVPFFSKSWARWGFKVNYRVIRRARPSSPNDP</sequence>